<evidence type="ECO:0000313" key="4">
    <source>
        <dbReference type="Proteomes" id="UP000823123"/>
    </source>
</evidence>
<dbReference type="EMBL" id="JACVDA010000008">
    <property type="protein sequence ID" value="MBK1468450.1"/>
    <property type="molecule type" value="Genomic_DNA"/>
</dbReference>
<feature type="region of interest" description="Disordered" evidence="2">
    <location>
        <begin position="250"/>
        <end position="283"/>
    </location>
</feature>
<comment type="caution">
    <text evidence="3">The sequence shown here is derived from an EMBL/GenBank/DDBJ whole genome shotgun (WGS) entry which is preliminary data.</text>
</comment>
<keyword evidence="4" id="KW-1185">Reference proteome</keyword>
<sequence>MKTTQEVIIEGMNLLSEKEQKSLKYYLNNISDKKQNEENKDIKFSIDEVYQIYLGMKDKINYQVYSKPCYNSHQMNQLRQSIVESLAFSSNIKDEKFKNSMKYLYKLIETPDLNSKLMQFGRSAIYIKYKSLNDYNSKKSSVFTKKEVDFAKTVLEKFKDLKDIKNEIKKISEENNYLKLVNSEENKEIIENNNIKLTELRENKNNLVKSIPTEFNIEHFNKEIYPKVIEDSKLFRESFLKKDNSLSQKVEKDKSELKNSKNNIVDKNLNPKKVKTKKKEVRL</sequence>
<evidence type="ECO:0000256" key="2">
    <source>
        <dbReference type="SAM" id="MobiDB-lite"/>
    </source>
</evidence>
<keyword evidence="1" id="KW-0175">Coiled coil</keyword>
<proteinExistence type="predicted"/>
<reference evidence="3 4" key="1">
    <citation type="submission" date="2020-09" db="EMBL/GenBank/DDBJ databases">
        <title>Parvimonas S3374 sp. nov.</title>
        <authorList>
            <person name="Buhl M."/>
        </authorList>
    </citation>
    <scope>NUCLEOTIDE SEQUENCE [LARGE SCALE GENOMIC DNA]</scope>
    <source>
        <strain evidence="3 4">S3374</strain>
    </source>
</reference>
<evidence type="ECO:0000313" key="3">
    <source>
        <dbReference type="EMBL" id="MBK1468450.1"/>
    </source>
</evidence>
<feature type="compositionally biased region" description="Basic residues" evidence="2">
    <location>
        <begin position="270"/>
        <end position="283"/>
    </location>
</feature>
<gene>
    <name evidence="3" type="ORF">IBJ83_03860</name>
</gene>
<feature type="coiled-coil region" evidence="1">
    <location>
        <begin position="154"/>
        <end position="210"/>
    </location>
</feature>
<dbReference type="Proteomes" id="UP000823123">
    <property type="component" value="Unassembled WGS sequence"/>
</dbReference>
<organism evidence="3 4">
    <name type="scientific">Parvimonas parva</name>
    <dbReference type="NCBI Taxonomy" id="2769485"/>
    <lineage>
        <taxon>Bacteria</taxon>
        <taxon>Bacillati</taxon>
        <taxon>Bacillota</taxon>
        <taxon>Tissierellia</taxon>
        <taxon>Tissierellales</taxon>
        <taxon>Peptoniphilaceae</taxon>
        <taxon>Parvimonas</taxon>
    </lineage>
</organism>
<protein>
    <submittedName>
        <fullName evidence="3">Uncharacterized protein</fullName>
    </submittedName>
</protein>
<evidence type="ECO:0000256" key="1">
    <source>
        <dbReference type="SAM" id="Coils"/>
    </source>
</evidence>
<dbReference type="RefSeq" id="WP_201275373.1">
    <property type="nucleotide sequence ID" value="NZ_JACVDA010000008.1"/>
</dbReference>
<feature type="compositionally biased region" description="Basic and acidic residues" evidence="2">
    <location>
        <begin position="250"/>
        <end position="259"/>
    </location>
</feature>
<accession>A0ABS1CAL0</accession>
<name>A0ABS1CAL0_9FIRM</name>